<keyword evidence="5 10" id="KW-0732">Signal</keyword>
<keyword evidence="6" id="KW-0378">Hydrolase</keyword>
<accession>A0AAJ0G167</accession>
<evidence type="ECO:0000256" key="7">
    <source>
        <dbReference type="ARBA" id="ARBA00023277"/>
    </source>
</evidence>
<dbReference type="PANTHER" id="PTHR38050:SF2">
    <property type="entry name" value="FERULOYL ESTERASE C-RELATED"/>
    <property type="match status" value="1"/>
</dbReference>
<protein>
    <recommendedName>
        <fullName evidence="2">feruloyl esterase</fullName>
        <ecNumber evidence="2">3.1.1.73</ecNumber>
    </recommendedName>
</protein>
<dbReference type="InterPro" id="IPR029058">
    <property type="entry name" value="AB_hydrolase_fold"/>
</dbReference>
<evidence type="ECO:0000256" key="4">
    <source>
        <dbReference type="ARBA" id="ARBA00022651"/>
    </source>
</evidence>
<comment type="caution">
    <text evidence="11">The sequence shown here is derived from an EMBL/GenBank/DDBJ whole genome shotgun (WGS) entry which is preliminary data.</text>
</comment>
<dbReference type="GO" id="GO:0045493">
    <property type="term" value="P:xylan catabolic process"/>
    <property type="evidence" value="ECO:0007669"/>
    <property type="project" value="UniProtKB-KW"/>
</dbReference>
<evidence type="ECO:0000256" key="1">
    <source>
        <dbReference type="ARBA" id="ARBA00004613"/>
    </source>
</evidence>
<dbReference type="Gene3D" id="3.40.50.1820">
    <property type="entry name" value="alpha/beta hydrolase"/>
    <property type="match status" value="1"/>
</dbReference>
<reference evidence="11" key="1">
    <citation type="submission" date="2023-06" db="EMBL/GenBank/DDBJ databases">
        <title>Conoideocrella luteorostrata (Hypocreales: Clavicipitaceae), a potential biocontrol fungus for elongate hemlock scale in United States Christmas tree production areas.</title>
        <authorList>
            <person name="Barrett H."/>
            <person name="Lovett B."/>
            <person name="Macias A.M."/>
            <person name="Stajich J.E."/>
            <person name="Kasson M.T."/>
        </authorList>
    </citation>
    <scope>NUCLEOTIDE SEQUENCE</scope>
    <source>
        <strain evidence="11">ARSEF 14590</strain>
    </source>
</reference>
<gene>
    <name evidence="11" type="ORF">QQS21_002521</name>
</gene>
<dbReference type="Proteomes" id="UP001251528">
    <property type="component" value="Unassembled WGS sequence"/>
</dbReference>
<evidence type="ECO:0000256" key="10">
    <source>
        <dbReference type="SAM" id="SignalP"/>
    </source>
</evidence>
<evidence type="ECO:0000256" key="9">
    <source>
        <dbReference type="ARBA" id="ARBA00034075"/>
    </source>
</evidence>
<organism evidence="11 12">
    <name type="scientific">Conoideocrella luteorostrata</name>
    <dbReference type="NCBI Taxonomy" id="1105319"/>
    <lineage>
        <taxon>Eukaryota</taxon>
        <taxon>Fungi</taxon>
        <taxon>Dikarya</taxon>
        <taxon>Ascomycota</taxon>
        <taxon>Pezizomycotina</taxon>
        <taxon>Sordariomycetes</taxon>
        <taxon>Hypocreomycetidae</taxon>
        <taxon>Hypocreales</taxon>
        <taxon>Clavicipitaceae</taxon>
        <taxon>Conoideocrella</taxon>
    </lineage>
</organism>
<evidence type="ECO:0000313" key="12">
    <source>
        <dbReference type="Proteomes" id="UP001251528"/>
    </source>
</evidence>
<dbReference type="GO" id="GO:0005576">
    <property type="term" value="C:extracellular region"/>
    <property type="evidence" value="ECO:0007669"/>
    <property type="project" value="UniProtKB-SubCell"/>
</dbReference>
<dbReference type="GO" id="GO:0030600">
    <property type="term" value="F:feruloyl esterase activity"/>
    <property type="evidence" value="ECO:0007669"/>
    <property type="project" value="UniProtKB-EC"/>
</dbReference>
<comment type="catalytic activity">
    <reaction evidence="9">
        <text>feruloyl-polysaccharide + H2O = ferulate + polysaccharide.</text>
        <dbReference type="EC" id="3.1.1.73"/>
    </reaction>
</comment>
<evidence type="ECO:0000313" key="11">
    <source>
        <dbReference type="EMBL" id="KAK2608945.1"/>
    </source>
</evidence>
<dbReference type="AlphaFoldDB" id="A0AAJ0G167"/>
<dbReference type="InterPro" id="IPR043595">
    <property type="entry name" value="FaeB/C/D"/>
</dbReference>
<dbReference type="EC" id="3.1.1.73" evidence="2"/>
<dbReference type="SUPFAM" id="SSF53474">
    <property type="entry name" value="alpha/beta-Hydrolases"/>
    <property type="match status" value="1"/>
</dbReference>
<proteinExistence type="predicted"/>
<dbReference type="PANTHER" id="PTHR38050">
    <property type="match status" value="1"/>
</dbReference>
<keyword evidence="12" id="KW-1185">Reference proteome</keyword>
<keyword evidence="7" id="KW-0119">Carbohydrate metabolism</keyword>
<evidence type="ECO:0000256" key="8">
    <source>
        <dbReference type="ARBA" id="ARBA00023326"/>
    </source>
</evidence>
<name>A0AAJ0G167_9HYPO</name>
<feature type="signal peptide" evidence="10">
    <location>
        <begin position="1"/>
        <end position="20"/>
    </location>
</feature>
<evidence type="ECO:0000256" key="3">
    <source>
        <dbReference type="ARBA" id="ARBA00022525"/>
    </source>
</evidence>
<feature type="chain" id="PRO_5042596171" description="feruloyl esterase" evidence="10">
    <location>
        <begin position="21"/>
        <end position="325"/>
    </location>
</feature>
<evidence type="ECO:0000256" key="6">
    <source>
        <dbReference type="ARBA" id="ARBA00022801"/>
    </source>
</evidence>
<comment type="subcellular location">
    <subcellularLocation>
        <location evidence="1">Secreted</location>
    </subcellularLocation>
</comment>
<dbReference type="EMBL" id="JASWJB010000030">
    <property type="protein sequence ID" value="KAK2608945.1"/>
    <property type="molecule type" value="Genomic_DNA"/>
</dbReference>
<keyword evidence="3" id="KW-0964">Secreted</keyword>
<evidence type="ECO:0000256" key="2">
    <source>
        <dbReference type="ARBA" id="ARBA00013091"/>
    </source>
</evidence>
<sequence length="325" mass="35256">MIINALLLLLTPYVTRHVLAGTSTPSSYRGGDTSGCGKTHIVQGLGLSISRVVQSGGTDRKYSAHLPANYSKDHQYPTIIGFHGSSSIGFFFQVDTKLDEARFTGDKIMVYPDGLGGAWAGANYSKATVSQDLQFVWDMLADLRQNFCVDSARIYATGMSIGGAFVNTVACNATVGGEFAAFAPASGSFYTDNDDNHGDCQPARVPMPMLEFHGGSDADVKYGGGEGEGGVEPSIPNWLGRWAQRNSCEKCAHQADLFEGDVHHFSWTCSGQQGVLQHYKTDDQKHCWPSTEINFSQLAAGDTPTHIEASAIIQEFFMRFTRPEK</sequence>
<keyword evidence="8" id="KW-0624">Polysaccharide degradation</keyword>
<evidence type="ECO:0000256" key="5">
    <source>
        <dbReference type="ARBA" id="ARBA00022729"/>
    </source>
</evidence>
<keyword evidence="4" id="KW-0858">Xylan degradation</keyword>